<evidence type="ECO:0000313" key="1">
    <source>
        <dbReference type="EMBL" id="TWF39847.1"/>
    </source>
</evidence>
<proteinExistence type="predicted"/>
<comment type="caution">
    <text evidence="1">The sequence shown here is derived from an EMBL/GenBank/DDBJ whole genome shotgun (WGS) entry which is preliminary data.</text>
</comment>
<dbReference type="EMBL" id="VIWO01000005">
    <property type="protein sequence ID" value="TWF39847.1"/>
    <property type="molecule type" value="Genomic_DNA"/>
</dbReference>
<protein>
    <recommendedName>
        <fullName evidence="3">Outer membrane protein with beta-barrel domain</fullName>
    </recommendedName>
</protein>
<sequence>MAGIEYLHKKWFYLSSEVGYVALGERHTLLVGRPGGNMSWYNFAQVNTTFRARHLSPSAHTEFFAGAGPYLNILLNNNKKDHPLFEAYDTKTCNTGIKTEAGIVRNINRFRVGLTGNYLLRLSPVATSPHTKINYNVWGITLGLGYKLH</sequence>
<name>A0A561PP13_9BACT</name>
<dbReference type="AlphaFoldDB" id="A0A561PP13"/>
<dbReference type="Proteomes" id="UP000320811">
    <property type="component" value="Unassembled WGS sequence"/>
</dbReference>
<gene>
    <name evidence="1" type="ORF">FHW36_105287</name>
</gene>
<accession>A0A561PP13</accession>
<evidence type="ECO:0008006" key="3">
    <source>
        <dbReference type="Google" id="ProtNLM"/>
    </source>
</evidence>
<dbReference type="OrthoDB" id="1098760at2"/>
<dbReference type="RefSeq" id="WP_145671027.1">
    <property type="nucleotide sequence ID" value="NZ_VIWO01000005.1"/>
</dbReference>
<keyword evidence="2" id="KW-1185">Reference proteome</keyword>
<organism evidence="1 2">
    <name type="scientific">Chitinophaga polysaccharea</name>
    <dbReference type="NCBI Taxonomy" id="1293035"/>
    <lineage>
        <taxon>Bacteria</taxon>
        <taxon>Pseudomonadati</taxon>
        <taxon>Bacteroidota</taxon>
        <taxon>Chitinophagia</taxon>
        <taxon>Chitinophagales</taxon>
        <taxon>Chitinophagaceae</taxon>
        <taxon>Chitinophaga</taxon>
    </lineage>
</organism>
<evidence type="ECO:0000313" key="2">
    <source>
        <dbReference type="Proteomes" id="UP000320811"/>
    </source>
</evidence>
<reference evidence="1 2" key="1">
    <citation type="submission" date="2019-06" db="EMBL/GenBank/DDBJ databases">
        <title>Sorghum-associated microbial communities from plants grown in Nebraska, USA.</title>
        <authorList>
            <person name="Schachtman D."/>
        </authorList>
    </citation>
    <scope>NUCLEOTIDE SEQUENCE [LARGE SCALE GENOMIC DNA]</scope>
    <source>
        <strain evidence="1 2">1209</strain>
    </source>
</reference>